<dbReference type="AlphaFoldDB" id="A0A2I0QV02"/>
<feature type="binding site" evidence="2">
    <location>
        <position position="153"/>
    </location>
    <ligand>
        <name>Mn(2+)</name>
        <dbReference type="ChEBI" id="CHEBI:29035"/>
        <label>2</label>
    </ligand>
</feature>
<proteinExistence type="predicted"/>
<accession>A0A2I0QV02</accession>
<dbReference type="EMBL" id="PJNH01000002">
    <property type="protein sequence ID" value="PKR78171.1"/>
    <property type="molecule type" value="Genomic_DNA"/>
</dbReference>
<dbReference type="OrthoDB" id="9776731at2"/>
<dbReference type="Proteomes" id="UP000243524">
    <property type="component" value="Unassembled WGS sequence"/>
</dbReference>
<dbReference type="SUPFAM" id="SSF55031">
    <property type="entry name" value="Bacterial exopeptidase dimerisation domain"/>
    <property type="match status" value="1"/>
</dbReference>
<organism evidence="4 5">
    <name type="scientific">Halalkalibacillus sediminis</name>
    <dbReference type="NCBI Taxonomy" id="2018042"/>
    <lineage>
        <taxon>Bacteria</taxon>
        <taxon>Bacillati</taxon>
        <taxon>Bacillota</taxon>
        <taxon>Bacilli</taxon>
        <taxon>Bacillales</taxon>
        <taxon>Bacillaceae</taxon>
        <taxon>Halalkalibacillus</taxon>
    </lineage>
</organism>
<keyword evidence="2" id="KW-0479">Metal-binding</keyword>
<dbReference type="InterPro" id="IPR011650">
    <property type="entry name" value="Peptidase_M20_dimer"/>
</dbReference>
<dbReference type="GO" id="GO:0046872">
    <property type="term" value="F:metal ion binding"/>
    <property type="evidence" value="ECO:0007669"/>
    <property type="project" value="UniProtKB-KW"/>
</dbReference>
<dbReference type="FunFam" id="3.30.70.360:FF:000001">
    <property type="entry name" value="N-acetyldiaminopimelate deacetylase"/>
    <property type="match status" value="1"/>
</dbReference>
<keyword evidence="1 4" id="KW-0378">Hydrolase</keyword>
<evidence type="ECO:0000256" key="2">
    <source>
        <dbReference type="PIRSR" id="PIRSR005962-1"/>
    </source>
</evidence>
<dbReference type="PANTHER" id="PTHR11014">
    <property type="entry name" value="PEPTIDASE M20 FAMILY MEMBER"/>
    <property type="match status" value="1"/>
</dbReference>
<keyword evidence="5" id="KW-1185">Reference proteome</keyword>
<sequence>MQQKLTEWRRDFHQHPELGFEEERTSNIVADYLETLGLDVQRNVAGTGVIALLKGEAEGKTVGLRADMDALPIHDQKDSLYRSTVDGKMHACGHDAHTTILMGAATILSKKGVKKGNVKFIFQPAEEGRGGAEAMINAGCLENPKVDVMSGLHVNTGIDTGNITVTTERVGCGSADFFTLEVKGSGGHAAHPHQTIDSVAVTGEVITALQQIVSRQVAPVDSAVLTIGTIEGGSASNVIAPSVKMTGTVRTLNPEVREMIPKKMEQVVKGVTDAFGGSYELDYEYKFPSILNDLELRSVVEETADQVLGEGHCSQEKPSLGGEDFAFYTEKVPSIFFRLGVGNDQMVRFPGHHPQFDIDENAMPYGSAMLSQFALNYLDQ</sequence>
<dbReference type="GO" id="GO:0019877">
    <property type="term" value="P:diaminopimelate biosynthetic process"/>
    <property type="evidence" value="ECO:0007669"/>
    <property type="project" value="UniProtKB-ARBA"/>
</dbReference>
<evidence type="ECO:0000313" key="4">
    <source>
        <dbReference type="EMBL" id="PKR78171.1"/>
    </source>
</evidence>
<evidence type="ECO:0000313" key="5">
    <source>
        <dbReference type="Proteomes" id="UP000243524"/>
    </source>
</evidence>
<dbReference type="InterPro" id="IPR036264">
    <property type="entry name" value="Bact_exopeptidase_dim_dom"/>
</dbReference>
<protein>
    <submittedName>
        <fullName evidence="4">Amidohydrolase</fullName>
    </submittedName>
</protein>
<evidence type="ECO:0000256" key="1">
    <source>
        <dbReference type="ARBA" id="ARBA00022801"/>
    </source>
</evidence>
<gene>
    <name evidence="4" type="ORF">CEY16_08005</name>
</gene>
<keyword evidence="2" id="KW-0464">Manganese</keyword>
<feature type="binding site" evidence="2">
    <location>
        <position position="352"/>
    </location>
    <ligand>
        <name>Mn(2+)</name>
        <dbReference type="ChEBI" id="CHEBI:29035"/>
        <label>2</label>
    </ligand>
</feature>
<feature type="domain" description="Peptidase M20 dimerisation" evidence="3">
    <location>
        <begin position="178"/>
        <end position="269"/>
    </location>
</feature>
<dbReference type="CDD" id="cd03886">
    <property type="entry name" value="M20_Acy1"/>
    <property type="match status" value="1"/>
</dbReference>
<feature type="binding site" evidence="2">
    <location>
        <position position="127"/>
    </location>
    <ligand>
        <name>Mn(2+)</name>
        <dbReference type="ChEBI" id="CHEBI:29035"/>
        <label>2</label>
    </ligand>
</feature>
<dbReference type="Gene3D" id="3.30.70.360">
    <property type="match status" value="1"/>
</dbReference>
<name>A0A2I0QV02_9BACI</name>
<reference evidence="4 5" key="1">
    <citation type="submission" date="2017-06" db="EMBL/GenBank/DDBJ databases">
        <title>the draft geome sequence of Illustriluteabacillus marina B3227.</title>
        <authorList>
            <person name="He R.-H."/>
            <person name="Du Z.-J."/>
        </authorList>
    </citation>
    <scope>NUCLEOTIDE SEQUENCE [LARGE SCALE GENOMIC DNA]</scope>
    <source>
        <strain evidence="4 5">B3227</strain>
    </source>
</reference>
<dbReference type="InterPro" id="IPR017439">
    <property type="entry name" value="Amidohydrolase"/>
</dbReference>
<dbReference type="PANTHER" id="PTHR11014:SF63">
    <property type="entry name" value="METALLOPEPTIDASE, PUTATIVE (AFU_ORTHOLOGUE AFUA_6G09600)-RELATED"/>
    <property type="match status" value="1"/>
</dbReference>
<dbReference type="InterPro" id="IPR002933">
    <property type="entry name" value="Peptidase_M20"/>
</dbReference>
<dbReference type="Pfam" id="PF01546">
    <property type="entry name" value="Peptidase_M20"/>
    <property type="match status" value="1"/>
</dbReference>
<dbReference type="NCBIfam" id="TIGR01891">
    <property type="entry name" value="amidohydrolases"/>
    <property type="match status" value="1"/>
</dbReference>
<dbReference type="Pfam" id="PF07687">
    <property type="entry name" value="M20_dimer"/>
    <property type="match status" value="1"/>
</dbReference>
<dbReference type="GO" id="GO:0050118">
    <property type="term" value="F:N-acetyldiaminopimelate deacetylase activity"/>
    <property type="evidence" value="ECO:0007669"/>
    <property type="project" value="UniProtKB-ARBA"/>
</dbReference>
<feature type="binding site" evidence="2">
    <location>
        <position position="92"/>
    </location>
    <ligand>
        <name>Mn(2+)</name>
        <dbReference type="ChEBI" id="CHEBI:29035"/>
        <label>2</label>
    </ligand>
</feature>
<comment type="cofactor">
    <cofactor evidence="2">
        <name>Mn(2+)</name>
        <dbReference type="ChEBI" id="CHEBI:29035"/>
    </cofactor>
    <text evidence="2">The Mn(2+) ion enhances activity.</text>
</comment>
<evidence type="ECO:0000259" key="3">
    <source>
        <dbReference type="Pfam" id="PF07687"/>
    </source>
</evidence>
<dbReference type="SUPFAM" id="SSF53187">
    <property type="entry name" value="Zn-dependent exopeptidases"/>
    <property type="match status" value="1"/>
</dbReference>
<dbReference type="PIRSF" id="PIRSF005962">
    <property type="entry name" value="Pept_M20D_amidohydro"/>
    <property type="match status" value="1"/>
</dbReference>
<comment type="caution">
    <text evidence="4">The sequence shown here is derived from an EMBL/GenBank/DDBJ whole genome shotgun (WGS) entry which is preliminary data.</text>
</comment>
<feature type="binding site" evidence="2">
    <location>
        <position position="94"/>
    </location>
    <ligand>
        <name>Mn(2+)</name>
        <dbReference type="ChEBI" id="CHEBI:29035"/>
        <label>2</label>
    </ligand>
</feature>
<dbReference type="Gene3D" id="3.40.630.10">
    <property type="entry name" value="Zn peptidases"/>
    <property type="match status" value="1"/>
</dbReference>